<accession>H6L6G9</accession>
<dbReference type="OrthoDB" id="9819545at2"/>
<sequence length="296" mass="33551">MDFHSPEWLDAFQQNQLSAEERAATLALAQKDAAYAAQLQAHGIAIQAIQAFGRQTAVEKMAQELEEEGLFERPIEQALQTQAAQNQIGQIAQELEAEGFFAQKEEKEEEIKVRPLPRWRPIMGIAASLILLVSLGYWWQKSQSLPSWSQEYAIASAESTQKELQLLLGAQGFGQNEEALRQLQLGLDAYEKKDWTKAKTELLAYQKANSIFAQEETQFYLGHIAFEQGELGSAKSYWQELAQLPSLPPHISEKLSWYQALLALRENQKELAKSYLKKVPQGPYQEKAKELLQTLE</sequence>
<name>H6L6G9_SAPGL</name>
<dbReference type="Gene3D" id="1.25.40.10">
    <property type="entry name" value="Tetratricopeptide repeat domain"/>
    <property type="match status" value="1"/>
</dbReference>
<evidence type="ECO:0000313" key="1">
    <source>
        <dbReference type="EMBL" id="AFC24111.1"/>
    </source>
</evidence>
<dbReference type="EMBL" id="CP002831">
    <property type="protein sequence ID" value="AFC24111.1"/>
    <property type="molecule type" value="Genomic_DNA"/>
</dbReference>
<dbReference type="KEGG" id="sgn:SGRA_1376"/>
<dbReference type="InterPro" id="IPR011990">
    <property type="entry name" value="TPR-like_helical_dom_sf"/>
</dbReference>
<gene>
    <name evidence="1" type="ordered locus">SGRA_1376</name>
</gene>
<dbReference type="RefSeq" id="WP_015691748.1">
    <property type="nucleotide sequence ID" value="NC_016940.1"/>
</dbReference>
<dbReference type="STRING" id="984262.SGRA_1376"/>
<evidence type="ECO:0000313" key="2">
    <source>
        <dbReference type="Proteomes" id="UP000007519"/>
    </source>
</evidence>
<organism evidence="1 2">
    <name type="scientific">Saprospira grandis (strain Lewin)</name>
    <dbReference type="NCBI Taxonomy" id="984262"/>
    <lineage>
        <taxon>Bacteria</taxon>
        <taxon>Pseudomonadati</taxon>
        <taxon>Bacteroidota</taxon>
        <taxon>Saprospiria</taxon>
        <taxon>Saprospirales</taxon>
        <taxon>Saprospiraceae</taxon>
        <taxon>Saprospira</taxon>
    </lineage>
</organism>
<dbReference type="Proteomes" id="UP000007519">
    <property type="component" value="Chromosome"/>
</dbReference>
<dbReference type="HOGENOM" id="CLU_939721_0_0_10"/>
<reference evidence="1 2" key="1">
    <citation type="journal article" date="2012" name="Stand. Genomic Sci.">
        <title>Complete genome sequencing and analysis of Saprospira grandis str. Lewin, a predatory marine bacterium.</title>
        <authorList>
            <person name="Saw J.H."/>
            <person name="Yuryev A."/>
            <person name="Kanbe M."/>
            <person name="Hou S."/>
            <person name="Young A.G."/>
            <person name="Aizawa S."/>
            <person name="Alam M."/>
        </authorList>
    </citation>
    <scope>NUCLEOTIDE SEQUENCE [LARGE SCALE GENOMIC DNA]</scope>
    <source>
        <strain evidence="1 2">Lewin</strain>
    </source>
</reference>
<keyword evidence="2" id="KW-1185">Reference proteome</keyword>
<evidence type="ECO:0008006" key="3">
    <source>
        <dbReference type="Google" id="ProtNLM"/>
    </source>
</evidence>
<dbReference type="AlphaFoldDB" id="H6L6G9"/>
<proteinExistence type="predicted"/>
<protein>
    <recommendedName>
        <fullName evidence="3">Tetratricopeptide repeat protein</fullName>
    </recommendedName>
</protein>